<dbReference type="Proteomes" id="UP000307706">
    <property type="component" value="Unassembled WGS sequence"/>
</dbReference>
<dbReference type="InterPro" id="IPR029058">
    <property type="entry name" value="AB_hydrolase_fold"/>
</dbReference>
<dbReference type="EMBL" id="PNCL01000141">
    <property type="protein sequence ID" value="TMP53822.1"/>
    <property type="molecule type" value="Genomic_DNA"/>
</dbReference>
<dbReference type="Pfam" id="PF00975">
    <property type="entry name" value="Thioesterase"/>
    <property type="match status" value="1"/>
</dbReference>
<dbReference type="EMBL" id="PNCK01000090">
    <property type="protein sequence ID" value="TMP40184.1"/>
    <property type="molecule type" value="Genomic_DNA"/>
</dbReference>
<organism evidence="4 6">
    <name type="scientific">Pseudoalteromonas citrea</name>
    <dbReference type="NCBI Taxonomy" id="43655"/>
    <lineage>
        <taxon>Bacteria</taxon>
        <taxon>Pseudomonadati</taxon>
        <taxon>Pseudomonadota</taxon>
        <taxon>Gammaproteobacteria</taxon>
        <taxon>Alteromonadales</taxon>
        <taxon>Pseudoalteromonadaceae</taxon>
        <taxon>Pseudoalteromonas</taxon>
    </lineage>
</organism>
<protein>
    <submittedName>
        <fullName evidence="4">Thioesterase</fullName>
    </submittedName>
</protein>
<evidence type="ECO:0000256" key="1">
    <source>
        <dbReference type="ARBA" id="ARBA00007169"/>
    </source>
</evidence>
<dbReference type="InterPro" id="IPR012223">
    <property type="entry name" value="TEII"/>
</dbReference>
<proteinExistence type="inferred from homology"/>
<comment type="similarity">
    <text evidence="1">Belongs to the thioesterase family.</text>
</comment>
<evidence type="ECO:0000259" key="2">
    <source>
        <dbReference type="Pfam" id="PF00975"/>
    </source>
</evidence>
<dbReference type="PANTHER" id="PTHR11487">
    <property type="entry name" value="THIOESTERASE"/>
    <property type="match status" value="1"/>
</dbReference>
<reference evidence="6" key="2">
    <citation type="submission" date="2019-06" db="EMBL/GenBank/DDBJ databases">
        <title>Co-occurence of chitin degradation, pigmentation and bioactivity in marine Pseudoalteromonas.</title>
        <authorList>
            <person name="Sonnenschein E.C."/>
            <person name="Bech P.K."/>
        </authorList>
    </citation>
    <scope>NUCLEOTIDE SEQUENCE [LARGE SCALE GENOMIC DNA]</scope>
    <source>
        <strain evidence="6">S2231</strain>
    </source>
</reference>
<reference evidence="4" key="3">
    <citation type="submission" date="2019-09" db="EMBL/GenBank/DDBJ databases">
        <title>Co-occurence of chitin degradation, pigmentation and bioactivity in marine Pseudoalteromonas.</title>
        <authorList>
            <person name="Sonnenschein E.C."/>
            <person name="Bech P.K."/>
        </authorList>
    </citation>
    <scope>NUCLEOTIDE SEQUENCE</scope>
    <source>
        <strain evidence="4">S2231</strain>
        <strain evidence="3 5">S2233</strain>
    </source>
</reference>
<dbReference type="Proteomes" id="UP000305730">
    <property type="component" value="Unassembled WGS sequence"/>
</dbReference>
<reference evidence="5 6" key="1">
    <citation type="submission" date="2017-12" db="EMBL/GenBank/DDBJ databases">
        <authorList>
            <person name="Paulsen S."/>
            <person name="Gram L.K."/>
        </authorList>
    </citation>
    <scope>NUCLEOTIDE SEQUENCE [LARGE SCALE GENOMIC DNA]</scope>
    <source>
        <strain evidence="4 6">S2231</strain>
        <strain evidence="3 5">S2233</strain>
    </source>
</reference>
<dbReference type="SUPFAM" id="SSF53474">
    <property type="entry name" value="alpha/beta-Hydrolases"/>
    <property type="match status" value="1"/>
</dbReference>
<gene>
    <name evidence="4" type="ORF">CWB96_20570</name>
    <name evidence="3" type="ORF">CWB97_19570</name>
</gene>
<comment type="caution">
    <text evidence="4">The sequence shown here is derived from an EMBL/GenBank/DDBJ whole genome shotgun (WGS) entry which is preliminary data.</text>
</comment>
<accession>A0A5S3XKR3</accession>
<evidence type="ECO:0000313" key="6">
    <source>
        <dbReference type="Proteomes" id="UP000307706"/>
    </source>
</evidence>
<feature type="domain" description="Thioesterase" evidence="2">
    <location>
        <begin position="24"/>
        <end position="245"/>
    </location>
</feature>
<dbReference type="OrthoDB" id="8480037at2"/>
<dbReference type="PANTHER" id="PTHR11487:SF0">
    <property type="entry name" value="S-ACYL FATTY ACID SYNTHASE THIOESTERASE, MEDIUM CHAIN"/>
    <property type="match status" value="1"/>
</dbReference>
<keyword evidence="5" id="KW-1185">Reference proteome</keyword>
<evidence type="ECO:0000313" key="4">
    <source>
        <dbReference type="EMBL" id="TMP53822.1"/>
    </source>
</evidence>
<dbReference type="AlphaFoldDB" id="A0A5S3XKR3"/>
<evidence type="ECO:0000313" key="3">
    <source>
        <dbReference type="EMBL" id="TMP40184.1"/>
    </source>
</evidence>
<name>A0A5S3XKR3_9GAMM</name>
<dbReference type="GO" id="GO:0008610">
    <property type="term" value="P:lipid biosynthetic process"/>
    <property type="evidence" value="ECO:0007669"/>
    <property type="project" value="TreeGrafter"/>
</dbReference>
<dbReference type="Gene3D" id="3.40.50.1820">
    <property type="entry name" value="alpha/beta hydrolase"/>
    <property type="match status" value="1"/>
</dbReference>
<evidence type="ECO:0000313" key="5">
    <source>
        <dbReference type="Proteomes" id="UP000305730"/>
    </source>
</evidence>
<dbReference type="InterPro" id="IPR001031">
    <property type="entry name" value="Thioesterase"/>
</dbReference>
<sequence length="250" mass="28158">MNECVGNYLVNKWLSVSNENAKKTLICFPYAGGGANIYSGWKTRLPDDVRLVMVEPPGRGRHFGEPAIDDMNKLVSELQQHLDPFMQGEYVLYGHSLGSRVAFEVLRQALERGLPCAKHFFASGSASPAYCGLRKSIYDLPSAEFRVALGELNGTPKEILAHDELMDLFEPMLRADFKLADTYKYEQPLTFPCNVSVFAGKDDPILEENARHWLSFFESGEFTWFEGGHFFINDCTTEIVDKVSTRLALI</sequence>